<dbReference type="HOGENOM" id="CLU_016199_1_0_7"/>
<accession>W4MER4</accession>
<evidence type="ECO:0000256" key="3">
    <source>
        <dbReference type="ARBA" id="ARBA00022801"/>
    </source>
</evidence>
<protein>
    <recommendedName>
        <fullName evidence="7">PDZ domain-containing protein</fullName>
    </recommendedName>
</protein>
<keyword evidence="4 5" id="KW-0720">Serine protease</keyword>
<dbReference type="Pfam" id="PF00595">
    <property type="entry name" value="PDZ"/>
    <property type="match status" value="1"/>
</dbReference>
<dbReference type="Pfam" id="PF11818">
    <property type="entry name" value="DUF3340"/>
    <property type="match status" value="1"/>
</dbReference>
<dbReference type="CDD" id="cd07560">
    <property type="entry name" value="Peptidase_S41_CPP"/>
    <property type="match status" value="1"/>
</dbReference>
<dbReference type="InterPro" id="IPR040573">
    <property type="entry name" value="TSP_N"/>
</dbReference>
<keyword evidence="2 5" id="KW-0645">Protease</keyword>
<dbReference type="PANTHER" id="PTHR32060">
    <property type="entry name" value="TAIL-SPECIFIC PROTEASE"/>
    <property type="match status" value="1"/>
</dbReference>
<name>W4MER4_9BACT</name>
<dbReference type="Pfam" id="PF03572">
    <property type="entry name" value="Peptidase_S41"/>
    <property type="match status" value="1"/>
</dbReference>
<dbReference type="InterPro" id="IPR029045">
    <property type="entry name" value="ClpP/crotonase-like_dom_sf"/>
</dbReference>
<dbReference type="Proteomes" id="UP000019140">
    <property type="component" value="Unassembled WGS sequence"/>
</dbReference>
<dbReference type="InterPro" id="IPR036034">
    <property type="entry name" value="PDZ_sf"/>
</dbReference>
<dbReference type="GO" id="GO:0008236">
    <property type="term" value="F:serine-type peptidase activity"/>
    <property type="evidence" value="ECO:0007669"/>
    <property type="project" value="UniProtKB-KW"/>
</dbReference>
<feature type="compositionally biased region" description="Basic and acidic residues" evidence="6">
    <location>
        <begin position="187"/>
        <end position="198"/>
    </location>
</feature>
<evidence type="ECO:0000313" key="9">
    <source>
        <dbReference type="Proteomes" id="UP000019140"/>
    </source>
</evidence>
<dbReference type="InterPro" id="IPR020992">
    <property type="entry name" value="Tail_Prtase_C"/>
</dbReference>
<dbReference type="InterPro" id="IPR005151">
    <property type="entry name" value="Tail-specific_protease"/>
</dbReference>
<reference evidence="8 9" key="1">
    <citation type="journal article" date="2014" name="Nature">
        <title>An environmental bacterial taxon with a large and distinct metabolic repertoire.</title>
        <authorList>
            <person name="Wilson M.C."/>
            <person name="Mori T."/>
            <person name="Ruckert C."/>
            <person name="Uria A.R."/>
            <person name="Helf M.J."/>
            <person name="Takada K."/>
            <person name="Gernert C."/>
            <person name="Steffens U.A."/>
            <person name="Heycke N."/>
            <person name="Schmitt S."/>
            <person name="Rinke C."/>
            <person name="Helfrich E.J."/>
            <person name="Brachmann A.O."/>
            <person name="Gurgui C."/>
            <person name="Wakimoto T."/>
            <person name="Kracht M."/>
            <person name="Crusemann M."/>
            <person name="Hentschel U."/>
            <person name="Abe I."/>
            <person name="Matsunaga S."/>
            <person name="Kalinowski J."/>
            <person name="Takeyama H."/>
            <person name="Piel J."/>
        </authorList>
    </citation>
    <scope>NUCLEOTIDE SEQUENCE [LARGE SCALE GENOMIC DNA]</scope>
    <source>
        <strain evidence="9">TSY2</strain>
    </source>
</reference>
<dbReference type="GO" id="GO:0030288">
    <property type="term" value="C:outer membrane-bounded periplasmic space"/>
    <property type="evidence" value="ECO:0007669"/>
    <property type="project" value="TreeGrafter"/>
</dbReference>
<proteinExistence type="inferred from homology"/>
<dbReference type="Gene3D" id="3.30.750.44">
    <property type="match status" value="1"/>
</dbReference>
<gene>
    <name evidence="8" type="ORF">ETSY2_03980</name>
</gene>
<dbReference type="PANTHER" id="PTHR32060:SF22">
    <property type="entry name" value="CARBOXYL-TERMINAL-PROCESSING PEPTIDASE 3, CHLOROPLASTIC"/>
    <property type="match status" value="1"/>
</dbReference>
<evidence type="ECO:0000259" key="7">
    <source>
        <dbReference type="PROSITE" id="PS50106"/>
    </source>
</evidence>
<sequence>MKAVNLLVGTVLSLTFTVGSPLLATAQSPTASASQGELVAARLDGQREALLSEGIISLLRERHLRKRVLDDATSKTAFDLFLLSLDPRKLYLTQADVNRLRQHESQLDDQLASGRLDLAHMAGAMKRKRTKLVSGWVEARLQQPFDLGRAERLETKGKARAFCQTDEALQDRWRRVLKREVLAFMHREKSQEAPKTGDDGNDGPEPSGAKTDAELEVEARDKLVKRYRARFDRLAKQTAEDDVEQFLNAFVRVYDPHTGYLSPYRKQNLDIRMSGSLEGIGALLRMEEGLVKVQRIVPGSASWRQGQLKAEDVILAVAQGNGEPVDVVDARLQDVVQLIRGRKGTIVKLSVRKPDGTIVVVPIKRDVVRLEDTYAKAAILKTEPEALPFAYVHLPKFYGNVRGRAGKGAKRQAAEDIRQALIQLQQAQARGLILDVRGNSGGLLQEAVRLSGLFIKKGPIVATRDAEGRQKVLRDKDSGIEFDGPIVVMIDRFSASASEILAAALQDYDRAVVVGNTTHGKGTVQYLYSLDRAVNSAARLGADETRLGTLKLTRYQFYRINGDSTQLHGVTPDIKLPDPVAHLEAGEGAKEHAIPWNTIEPVRYALWTPSWNIDRLRALSQTRQANNAAFAKVKAQSELLSKRRENTIED</sequence>
<evidence type="ECO:0000256" key="6">
    <source>
        <dbReference type="SAM" id="MobiDB-lite"/>
    </source>
</evidence>
<evidence type="ECO:0000256" key="2">
    <source>
        <dbReference type="ARBA" id="ARBA00022670"/>
    </source>
</evidence>
<dbReference type="PROSITE" id="PS50106">
    <property type="entry name" value="PDZ"/>
    <property type="match status" value="1"/>
</dbReference>
<evidence type="ECO:0000256" key="1">
    <source>
        <dbReference type="ARBA" id="ARBA00009179"/>
    </source>
</evidence>
<keyword evidence="3 5" id="KW-0378">Hydrolase</keyword>
<organism evidence="8 9">
    <name type="scientific">Candidatus Entotheonella gemina</name>
    <dbReference type="NCBI Taxonomy" id="1429439"/>
    <lineage>
        <taxon>Bacteria</taxon>
        <taxon>Pseudomonadati</taxon>
        <taxon>Nitrospinota/Tectimicrobiota group</taxon>
        <taxon>Candidatus Tectimicrobiota</taxon>
        <taxon>Candidatus Entotheonellia</taxon>
        <taxon>Candidatus Entotheonellales</taxon>
        <taxon>Candidatus Entotheonellaceae</taxon>
        <taxon>Candidatus Entotheonella</taxon>
    </lineage>
</organism>
<dbReference type="InterPro" id="IPR004447">
    <property type="entry name" value="Peptidase_S41A"/>
</dbReference>
<feature type="domain" description="PDZ" evidence="7">
    <location>
        <begin position="270"/>
        <end position="354"/>
    </location>
</feature>
<dbReference type="AlphaFoldDB" id="W4MER4"/>
<dbReference type="EMBL" id="AZHX01000160">
    <property type="protein sequence ID" value="ETX08675.1"/>
    <property type="molecule type" value="Genomic_DNA"/>
</dbReference>
<dbReference type="GO" id="GO:0004175">
    <property type="term" value="F:endopeptidase activity"/>
    <property type="evidence" value="ECO:0007669"/>
    <property type="project" value="TreeGrafter"/>
</dbReference>
<dbReference type="NCBIfam" id="TIGR00225">
    <property type="entry name" value="prc"/>
    <property type="match status" value="1"/>
</dbReference>
<dbReference type="Pfam" id="PF17804">
    <property type="entry name" value="TSP_NTD"/>
    <property type="match status" value="1"/>
</dbReference>
<dbReference type="Gene3D" id="3.90.226.10">
    <property type="entry name" value="2-enoyl-CoA Hydratase, Chain A, domain 1"/>
    <property type="match status" value="1"/>
</dbReference>
<feature type="region of interest" description="Disordered" evidence="6">
    <location>
        <begin position="187"/>
        <end position="215"/>
    </location>
</feature>
<comment type="similarity">
    <text evidence="1 5">Belongs to the peptidase S41A family.</text>
</comment>
<dbReference type="SUPFAM" id="SSF52096">
    <property type="entry name" value="ClpP/crotonase"/>
    <property type="match status" value="1"/>
</dbReference>
<dbReference type="MEROPS" id="S41.001"/>
<dbReference type="Gene3D" id="2.30.42.10">
    <property type="match status" value="1"/>
</dbReference>
<dbReference type="InterPro" id="IPR001478">
    <property type="entry name" value="PDZ"/>
</dbReference>
<keyword evidence="9" id="KW-1185">Reference proteome</keyword>
<dbReference type="CDD" id="cd06782">
    <property type="entry name" value="cpPDZ_CPP-like"/>
    <property type="match status" value="1"/>
</dbReference>
<dbReference type="SMART" id="SM00245">
    <property type="entry name" value="TSPc"/>
    <property type="match status" value="1"/>
</dbReference>
<evidence type="ECO:0000256" key="5">
    <source>
        <dbReference type="RuleBase" id="RU004404"/>
    </source>
</evidence>
<dbReference type="SUPFAM" id="SSF50156">
    <property type="entry name" value="PDZ domain-like"/>
    <property type="match status" value="1"/>
</dbReference>
<dbReference type="GO" id="GO:0006508">
    <property type="term" value="P:proteolysis"/>
    <property type="evidence" value="ECO:0007669"/>
    <property type="project" value="UniProtKB-KW"/>
</dbReference>
<dbReference type="GO" id="GO:0007165">
    <property type="term" value="P:signal transduction"/>
    <property type="evidence" value="ECO:0007669"/>
    <property type="project" value="TreeGrafter"/>
</dbReference>
<evidence type="ECO:0000256" key="4">
    <source>
        <dbReference type="ARBA" id="ARBA00022825"/>
    </source>
</evidence>
<comment type="caution">
    <text evidence="8">The sequence shown here is derived from an EMBL/GenBank/DDBJ whole genome shotgun (WGS) entry which is preliminary data.</text>
</comment>
<dbReference type="SMART" id="SM00228">
    <property type="entry name" value="PDZ"/>
    <property type="match status" value="1"/>
</dbReference>
<dbReference type="PATRIC" id="fig|1429439.4.peg.675"/>
<evidence type="ECO:0000313" key="8">
    <source>
        <dbReference type="EMBL" id="ETX08675.1"/>
    </source>
</evidence>